<comment type="caution">
    <text evidence="2">The sequence shown here is derived from an EMBL/GenBank/DDBJ whole genome shotgun (WGS) entry which is preliminary data.</text>
</comment>
<name>A0A8S3QP61_MYTED</name>
<evidence type="ECO:0000313" key="3">
    <source>
        <dbReference type="Proteomes" id="UP000683360"/>
    </source>
</evidence>
<protein>
    <submittedName>
        <fullName evidence="2">Uncharacterized protein</fullName>
    </submittedName>
</protein>
<feature type="compositionally biased region" description="Polar residues" evidence="1">
    <location>
        <begin position="418"/>
        <end position="427"/>
    </location>
</feature>
<dbReference type="EMBL" id="CAJPWZ010000676">
    <property type="protein sequence ID" value="CAG2198419.1"/>
    <property type="molecule type" value="Genomic_DNA"/>
</dbReference>
<proteinExistence type="predicted"/>
<dbReference type="Proteomes" id="UP000683360">
    <property type="component" value="Unassembled WGS sequence"/>
</dbReference>
<feature type="compositionally biased region" description="Basic and acidic residues" evidence="1">
    <location>
        <begin position="428"/>
        <end position="443"/>
    </location>
</feature>
<dbReference type="OrthoDB" id="6165266at2759"/>
<organism evidence="2 3">
    <name type="scientific">Mytilus edulis</name>
    <name type="common">Blue mussel</name>
    <dbReference type="NCBI Taxonomy" id="6550"/>
    <lineage>
        <taxon>Eukaryota</taxon>
        <taxon>Metazoa</taxon>
        <taxon>Spiralia</taxon>
        <taxon>Lophotrochozoa</taxon>
        <taxon>Mollusca</taxon>
        <taxon>Bivalvia</taxon>
        <taxon>Autobranchia</taxon>
        <taxon>Pteriomorphia</taxon>
        <taxon>Mytilida</taxon>
        <taxon>Mytiloidea</taxon>
        <taxon>Mytilidae</taxon>
        <taxon>Mytilinae</taxon>
        <taxon>Mytilus</taxon>
    </lineage>
</organism>
<feature type="region of interest" description="Disordered" evidence="1">
    <location>
        <begin position="418"/>
        <end position="450"/>
    </location>
</feature>
<keyword evidence="3" id="KW-1185">Reference proteome</keyword>
<dbReference type="AlphaFoldDB" id="A0A8S3QP61"/>
<gene>
    <name evidence="2" type="ORF">MEDL_13151</name>
</gene>
<reference evidence="2" key="1">
    <citation type="submission" date="2021-03" db="EMBL/GenBank/DDBJ databases">
        <authorList>
            <person name="Bekaert M."/>
        </authorList>
    </citation>
    <scope>NUCLEOTIDE SEQUENCE</scope>
</reference>
<accession>A0A8S3QP61</accession>
<sequence>MEDFDEFSRKLRCRYLYNDGRIYKRHPFYINSGYKPLDSCPAIENYIFSTKIELSRMKINKHTRNISAEELSAIRNLKKNNNIIIRKADKNSTLCILDKDNYLREGLRQLHNIHYEEIVESNVKEVAETAFSIIRDLHNDNYIDNITFKYLKENINTTKVGKFYLLPKIHKLSQNILSEMERNETARRENLIPGRPIVSLCEYDGNIYLCEKPQTDKETAVAVENLEKLNMDQSDLNFTLEHLTQRDMSLPESLSMDPTKNDNPVNFFDIDLTSPIQQATHTVGATIKAINTILENRHHILTLEYTMRKESTRTPIFLNTNIDFRPFYGSNEAKDFFVGKLKIIRQESDQGILEKLTASCKEFTTKCTVDADKLKLDLYKELNTGSESGNKAISEFNDELLKLKNKWTEEYRTSVNRMNSTSVNTNKFNRDRNRPYYNRHDSTGKLNRRR</sequence>
<evidence type="ECO:0000256" key="1">
    <source>
        <dbReference type="SAM" id="MobiDB-lite"/>
    </source>
</evidence>
<evidence type="ECO:0000313" key="2">
    <source>
        <dbReference type="EMBL" id="CAG2198419.1"/>
    </source>
</evidence>